<feature type="transmembrane region" description="Helical" evidence="21">
    <location>
        <begin position="89"/>
        <end position="115"/>
    </location>
</feature>
<dbReference type="Gene3D" id="3.40.50.1000">
    <property type="entry name" value="HAD superfamily/HAD-like"/>
    <property type="match status" value="1"/>
</dbReference>
<dbReference type="PANTHER" id="PTHR42861">
    <property type="entry name" value="CALCIUM-TRANSPORTING ATPASE"/>
    <property type="match status" value="1"/>
</dbReference>
<accession>A0A2A7HPA0</accession>
<evidence type="ECO:0000256" key="3">
    <source>
        <dbReference type="ARBA" id="ARBA00008746"/>
    </source>
</evidence>
<evidence type="ECO:0000256" key="12">
    <source>
        <dbReference type="ARBA" id="ARBA00022840"/>
    </source>
</evidence>
<keyword evidence="6" id="KW-0813">Transport</keyword>
<dbReference type="Gene3D" id="2.70.150.10">
    <property type="entry name" value="Calcium-transporting ATPase, cytoplasmic transduction domain A"/>
    <property type="match status" value="1"/>
</dbReference>
<dbReference type="Proteomes" id="UP000220006">
    <property type="component" value="Unassembled WGS sequence"/>
</dbReference>
<dbReference type="SUPFAM" id="SSF81653">
    <property type="entry name" value="Calcium ATPase, transduction domain A"/>
    <property type="match status" value="1"/>
</dbReference>
<dbReference type="InterPro" id="IPR023214">
    <property type="entry name" value="HAD_sf"/>
</dbReference>
<feature type="transmembrane region" description="Helical" evidence="21">
    <location>
        <begin position="121"/>
        <end position="138"/>
    </location>
</feature>
<dbReference type="InterPro" id="IPR006415">
    <property type="entry name" value="P-type_ATPase_IIIB"/>
</dbReference>
<dbReference type="InterPro" id="IPR001757">
    <property type="entry name" value="P_typ_ATPase"/>
</dbReference>
<dbReference type="SFLD" id="SFLDF00027">
    <property type="entry name" value="p-type_atpase"/>
    <property type="match status" value="1"/>
</dbReference>
<evidence type="ECO:0000256" key="14">
    <source>
        <dbReference type="ARBA" id="ARBA00022967"/>
    </source>
</evidence>
<dbReference type="InterPro" id="IPR044492">
    <property type="entry name" value="P_typ_ATPase_HD_dom"/>
</dbReference>
<dbReference type="PROSITE" id="PS00154">
    <property type="entry name" value="ATPASE_E1_E2"/>
    <property type="match status" value="1"/>
</dbReference>
<evidence type="ECO:0000256" key="17">
    <source>
        <dbReference type="ARBA" id="ARBA00023136"/>
    </source>
</evidence>
<dbReference type="Gene3D" id="1.20.1110.10">
    <property type="entry name" value="Calcium-transporting ATPase, transmembrane domain"/>
    <property type="match status" value="1"/>
</dbReference>
<evidence type="ECO:0000313" key="23">
    <source>
        <dbReference type="EMBL" id="PEC18862.1"/>
    </source>
</evidence>
<organism evidence="23 24">
    <name type="scientific">Bacillus cereus</name>
    <dbReference type="NCBI Taxonomy" id="1396"/>
    <lineage>
        <taxon>Bacteria</taxon>
        <taxon>Bacillati</taxon>
        <taxon>Bacillota</taxon>
        <taxon>Bacilli</taxon>
        <taxon>Bacillales</taxon>
        <taxon>Bacillaceae</taxon>
        <taxon>Bacillus</taxon>
        <taxon>Bacillus cereus group</taxon>
    </lineage>
</organism>
<feature type="transmembrane region" description="Helical" evidence="21">
    <location>
        <begin position="332"/>
        <end position="356"/>
    </location>
</feature>
<feature type="domain" description="Cation-transporting P-type ATPase N-terminal" evidence="22">
    <location>
        <begin position="45"/>
        <end position="118"/>
    </location>
</feature>
<dbReference type="InterPro" id="IPR018303">
    <property type="entry name" value="ATPase_P-typ_P_site"/>
</dbReference>
<evidence type="ECO:0000256" key="1">
    <source>
        <dbReference type="ARBA" id="ARBA00003954"/>
    </source>
</evidence>
<evidence type="ECO:0000256" key="19">
    <source>
        <dbReference type="ARBA" id="ARBA00047295"/>
    </source>
</evidence>
<dbReference type="SFLD" id="SFLDG00002">
    <property type="entry name" value="C1.7:_P-type_atpase_like"/>
    <property type="match status" value="1"/>
</dbReference>
<keyword evidence="14" id="KW-1278">Translocase</keyword>
<protein>
    <recommendedName>
        <fullName evidence="5">Magnesium-transporting ATPase, P-type 1</fullName>
        <ecNumber evidence="4">7.2.2.14</ecNumber>
    </recommendedName>
    <alternativeName>
        <fullName evidence="18">Mg(2+) transport ATPase, P-type 1</fullName>
    </alternativeName>
</protein>
<comment type="catalytic activity">
    <reaction evidence="19">
        <text>Mg(2+)(out) + ATP + H2O = Mg(2+)(in) + ADP + phosphate + H(+)</text>
        <dbReference type="Rhea" id="RHEA:10260"/>
        <dbReference type="ChEBI" id="CHEBI:15377"/>
        <dbReference type="ChEBI" id="CHEBI:15378"/>
        <dbReference type="ChEBI" id="CHEBI:18420"/>
        <dbReference type="ChEBI" id="CHEBI:30616"/>
        <dbReference type="ChEBI" id="CHEBI:43474"/>
        <dbReference type="ChEBI" id="CHEBI:456216"/>
        <dbReference type="EC" id="7.2.2.14"/>
    </reaction>
</comment>
<evidence type="ECO:0000256" key="21">
    <source>
        <dbReference type="SAM" id="Phobius"/>
    </source>
</evidence>
<evidence type="ECO:0000256" key="10">
    <source>
        <dbReference type="ARBA" id="ARBA00022692"/>
    </source>
</evidence>
<dbReference type="NCBIfam" id="TIGR01494">
    <property type="entry name" value="ATPase_P-type"/>
    <property type="match status" value="2"/>
</dbReference>
<dbReference type="Pfam" id="PF00689">
    <property type="entry name" value="Cation_ATPase_C"/>
    <property type="match status" value="1"/>
</dbReference>
<dbReference type="InterPro" id="IPR036412">
    <property type="entry name" value="HAD-like_sf"/>
</dbReference>
<dbReference type="SUPFAM" id="SSF81665">
    <property type="entry name" value="Calcium ATPase, transmembrane domain M"/>
    <property type="match status" value="1"/>
</dbReference>
<feature type="transmembrane region" description="Helical" evidence="21">
    <location>
        <begin position="847"/>
        <end position="867"/>
    </location>
</feature>
<sequence length="913" mass="101517">MLHAKKQQKHIQTDMNQTNKGKAKRNKQASHNQEVMKQNNEILVEVATRDVQSALAFLETTPNGISEKEAERRIDTHGRNEVAHEKPPAWYLQLFLSFKNPFIFVLLALGILSFFTDDMKGTIVVTVMVILSATIRFLQEFRSQQAAEKLKAMVRTTATVLRTKEFKNNMDKKVDINNNQTLELPIEDLVPGDIITLSAGDIVPADVRILSAKDLFVNQSALTGEALPVEKYENYHDSNINAKRNGDPLEMDNLCFMGTNIVSGTATAVVVSTGANSYFGSLAKSVVGKRPETSFDKGVNKVSWLLIKFMLIMTPIVFLINGIAKGDWNEAFFFAIAIAVGLTPEMLPMIVTANLARGAVKMSKKKVIVKQLNSIQNLGAMDVLCTDKTGTLTEDKVVLVRHLDPTGNQCKSVLQLAYLNSFYQTGLKNLIDKAVIEHTEEKYQLDTIEFHKIDEIPFDFARRRMSVVVKDASNMNLMVCKGAVEEILSICTHTDINDEILPLTKETTRKIKYLSEQLNEDGMRVIAVAYKLEAPNNEKAYSIQDESDMILAGYIGFLDPPKPSAASAIRTLQEQGVQVKILTGDNEIVTRKVCKEVGLDIGEPVLGYEIDHLPEKALAQLAERTTVFAKLNPMQKSRVIKALQANGHTVGYMGDGINDAVALRDADVGISVDTATDIAKESSDIILLEKSLDVLEEGIIEGRTTFGNILKYIKMTASSNFGNVFSVLVASAFIPFLPMLAIHLLIQNLLYDLSQLSIPWDKMDKEFLEKPRKWDTSNLRNFIICIGPISSIFDITTFIVMWNVFGANTVAEQSLFQSGWFVVGLLTQTLIVHMIRTQRIPFIQSTAAIPVLLLTALIMAIGIYVPFSPLGAAVGLQPLPLSYFPWLVGILTGYAVLTQFLKQLYIKKFHSWL</sequence>
<keyword evidence="7" id="KW-1003">Cell membrane</keyword>
<dbReference type="SUPFAM" id="SSF56784">
    <property type="entry name" value="HAD-like"/>
    <property type="match status" value="1"/>
</dbReference>
<dbReference type="InterPro" id="IPR008250">
    <property type="entry name" value="ATPase_P-typ_transduc_dom_A_sf"/>
</dbReference>
<evidence type="ECO:0000259" key="22">
    <source>
        <dbReference type="SMART" id="SM00831"/>
    </source>
</evidence>
<evidence type="ECO:0000256" key="7">
    <source>
        <dbReference type="ARBA" id="ARBA00022475"/>
    </source>
</evidence>
<dbReference type="SUPFAM" id="SSF81660">
    <property type="entry name" value="Metal cation-transporting ATPase, ATP-binding domain N"/>
    <property type="match status" value="1"/>
</dbReference>
<dbReference type="InterPro" id="IPR023298">
    <property type="entry name" value="ATPase_P-typ_TM_dom_sf"/>
</dbReference>
<evidence type="ECO:0000256" key="18">
    <source>
        <dbReference type="ARBA" id="ARBA00029806"/>
    </source>
</evidence>
<dbReference type="GO" id="GO:0015444">
    <property type="term" value="F:P-type magnesium transporter activity"/>
    <property type="evidence" value="ECO:0007669"/>
    <property type="project" value="UniProtKB-EC"/>
</dbReference>
<keyword evidence="15 21" id="KW-1133">Transmembrane helix</keyword>
<evidence type="ECO:0000256" key="2">
    <source>
        <dbReference type="ARBA" id="ARBA00004429"/>
    </source>
</evidence>
<evidence type="ECO:0000256" key="11">
    <source>
        <dbReference type="ARBA" id="ARBA00022741"/>
    </source>
</evidence>
<dbReference type="SFLD" id="SFLDS00003">
    <property type="entry name" value="Haloacid_Dehalogenase"/>
    <property type="match status" value="1"/>
</dbReference>
<feature type="transmembrane region" description="Helical" evidence="21">
    <location>
        <begin position="883"/>
        <end position="901"/>
    </location>
</feature>
<dbReference type="EC" id="7.2.2.14" evidence="4"/>
<feature type="transmembrane region" description="Helical" evidence="21">
    <location>
        <begin position="781"/>
        <end position="805"/>
    </location>
</feature>
<dbReference type="SMART" id="SM00831">
    <property type="entry name" value="Cation_ATPase_N"/>
    <property type="match status" value="1"/>
</dbReference>
<dbReference type="Pfam" id="PF13246">
    <property type="entry name" value="Cation_ATPase"/>
    <property type="match status" value="1"/>
</dbReference>
<dbReference type="NCBIfam" id="TIGR01524">
    <property type="entry name" value="ATPase-IIIB_Mg"/>
    <property type="match status" value="1"/>
</dbReference>
<keyword evidence="8" id="KW-0997">Cell inner membrane</keyword>
<gene>
    <name evidence="23" type="primary">mgtA</name>
    <name evidence="23" type="ORF">COM96_28435</name>
</gene>
<dbReference type="InterPro" id="IPR023299">
    <property type="entry name" value="ATPase_P-typ_cyto_dom_N"/>
</dbReference>
<dbReference type="AlphaFoldDB" id="A0A2A7HPA0"/>
<dbReference type="NCBIfam" id="NF011702">
    <property type="entry name" value="PRK15122.1"/>
    <property type="match status" value="1"/>
</dbReference>
<keyword evidence="10 21" id="KW-0812">Transmembrane</keyword>
<evidence type="ECO:0000256" key="16">
    <source>
        <dbReference type="ARBA" id="ARBA00023065"/>
    </source>
</evidence>
<evidence type="ECO:0000256" key="6">
    <source>
        <dbReference type="ARBA" id="ARBA00022448"/>
    </source>
</evidence>
<evidence type="ECO:0000256" key="5">
    <source>
        <dbReference type="ARBA" id="ARBA00013555"/>
    </source>
</evidence>
<evidence type="ECO:0000256" key="8">
    <source>
        <dbReference type="ARBA" id="ARBA00022519"/>
    </source>
</evidence>
<comment type="subcellular location">
    <subcellularLocation>
        <location evidence="2">Cell inner membrane</location>
        <topology evidence="2">Multi-pass membrane protein</topology>
    </subcellularLocation>
</comment>
<dbReference type="InterPro" id="IPR006068">
    <property type="entry name" value="ATPase_P-typ_cation-transptr_C"/>
</dbReference>
<dbReference type="InterPro" id="IPR004014">
    <property type="entry name" value="ATPase_P-typ_cation-transptr_N"/>
</dbReference>
<evidence type="ECO:0000256" key="9">
    <source>
        <dbReference type="ARBA" id="ARBA00022553"/>
    </source>
</evidence>
<comment type="caution">
    <text evidence="23">The sequence shown here is derived from an EMBL/GenBank/DDBJ whole genome shotgun (WGS) entry which is preliminary data.</text>
</comment>
<keyword evidence="16" id="KW-0406">Ion transport</keyword>
<dbReference type="CDD" id="cd02077">
    <property type="entry name" value="P-type_ATPase_Mg"/>
    <property type="match status" value="1"/>
</dbReference>
<dbReference type="GO" id="GO:0005886">
    <property type="term" value="C:plasma membrane"/>
    <property type="evidence" value="ECO:0007669"/>
    <property type="project" value="UniProtKB-SubCell"/>
</dbReference>
<keyword evidence="12" id="KW-0067">ATP-binding</keyword>
<name>A0A2A7HPA0_BACCE</name>
<keyword evidence="13" id="KW-0460">Magnesium</keyword>
<feature type="transmembrane region" description="Helical" evidence="21">
    <location>
        <begin position="817"/>
        <end position="835"/>
    </location>
</feature>
<dbReference type="Pfam" id="PF00122">
    <property type="entry name" value="E1-E2_ATPase"/>
    <property type="match status" value="1"/>
</dbReference>
<dbReference type="EMBL" id="NVLK01000125">
    <property type="protein sequence ID" value="PEC18862.1"/>
    <property type="molecule type" value="Genomic_DNA"/>
</dbReference>
<dbReference type="GO" id="GO:0005524">
    <property type="term" value="F:ATP binding"/>
    <property type="evidence" value="ECO:0007669"/>
    <property type="project" value="UniProtKB-KW"/>
</dbReference>
<evidence type="ECO:0000256" key="13">
    <source>
        <dbReference type="ARBA" id="ARBA00022842"/>
    </source>
</evidence>
<reference evidence="23 24" key="1">
    <citation type="submission" date="2017-09" db="EMBL/GenBank/DDBJ databases">
        <title>Large-scale bioinformatics analysis of Bacillus genomes uncovers conserved roles of natural products in bacterial physiology.</title>
        <authorList>
            <consortium name="Agbiome Team Llc"/>
            <person name="Bleich R.M."/>
            <person name="Grubbs K.J."/>
            <person name="Santa Maria K.C."/>
            <person name="Allen S.E."/>
            <person name="Farag S."/>
            <person name="Shank E.A."/>
            <person name="Bowers A."/>
        </authorList>
    </citation>
    <scope>NUCLEOTIDE SEQUENCE [LARGE SCALE GENOMIC DNA]</scope>
    <source>
        <strain evidence="23 24">AFS096845</strain>
    </source>
</reference>
<dbReference type="GO" id="GO:0016887">
    <property type="term" value="F:ATP hydrolysis activity"/>
    <property type="evidence" value="ECO:0007669"/>
    <property type="project" value="InterPro"/>
</dbReference>
<keyword evidence="17 21" id="KW-0472">Membrane</keyword>
<dbReference type="Pfam" id="PF00690">
    <property type="entry name" value="Cation_ATPase_N"/>
    <property type="match status" value="1"/>
</dbReference>
<keyword evidence="9" id="KW-0597">Phosphoprotein</keyword>
<dbReference type="InterPro" id="IPR059000">
    <property type="entry name" value="ATPase_P-type_domA"/>
</dbReference>
<evidence type="ECO:0000313" key="24">
    <source>
        <dbReference type="Proteomes" id="UP000220006"/>
    </source>
</evidence>
<comment type="similarity">
    <text evidence="3">Belongs to the cation transport ATPase (P-type) (TC 3.A.3) family. Type IIIB subfamily.</text>
</comment>
<feature type="region of interest" description="Disordered" evidence="20">
    <location>
        <begin position="1"/>
        <end position="33"/>
    </location>
</feature>
<dbReference type="Gene3D" id="3.40.1110.10">
    <property type="entry name" value="Calcium-transporting ATPase, cytoplasmic domain N"/>
    <property type="match status" value="1"/>
</dbReference>
<comment type="function">
    <text evidence="1">Mediates magnesium influx to the cytosol.</text>
</comment>
<evidence type="ECO:0000256" key="20">
    <source>
        <dbReference type="SAM" id="MobiDB-lite"/>
    </source>
</evidence>
<dbReference type="PRINTS" id="PR01836">
    <property type="entry name" value="MGATPASE"/>
</dbReference>
<keyword evidence="11" id="KW-0547">Nucleotide-binding</keyword>
<proteinExistence type="inferred from homology"/>
<evidence type="ECO:0000256" key="15">
    <source>
        <dbReference type="ARBA" id="ARBA00022989"/>
    </source>
</evidence>
<evidence type="ECO:0000256" key="4">
    <source>
        <dbReference type="ARBA" id="ARBA00012786"/>
    </source>
</evidence>
<feature type="transmembrane region" description="Helical" evidence="21">
    <location>
        <begin position="302"/>
        <end position="320"/>
    </location>
</feature>